<evidence type="ECO:0000256" key="1">
    <source>
        <dbReference type="ARBA" id="ARBA00004141"/>
    </source>
</evidence>
<accession>A0A1H3SFQ4</accession>
<name>A0A1H3SFQ4_9PSEU</name>
<keyword evidence="4 5" id="KW-0472">Membrane</keyword>
<evidence type="ECO:0000256" key="4">
    <source>
        <dbReference type="ARBA" id="ARBA00023136"/>
    </source>
</evidence>
<dbReference type="OrthoDB" id="4538527at2"/>
<sequence length="310" mass="32443">MIWQRVPPESGAAVMGLGVMSVAGHLAGFPVLSAVLLVVAAVLWALLGAAFLARLVFDNERWRSEAGRPGALTGVAGTGVLGLALVLHGWSTGWIFLVLTALLWLGLMPRVLRGLATPTVGVSFLVCVGTQSLAVLAGQLAADARSPFLLAVCAISAAVGLALYVLVLIRFDFRQVARGAGDHWVAGGALAISTVAVAKLHSAVRALAAPAELATAVRAIGIALWAITMCWYVVLAVAELLAPRLRYDFRRWATVFPLGMTCTASFGTAAATGMVWMADAARLLLWPALLVLCLTAWGTIHHLTTPKPSP</sequence>
<protein>
    <submittedName>
        <fullName evidence="6">Voltage-dependent anion channel</fullName>
    </submittedName>
</protein>
<dbReference type="Proteomes" id="UP000199529">
    <property type="component" value="Unassembled WGS sequence"/>
</dbReference>
<keyword evidence="3 5" id="KW-1133">Transmembrane helix</keyword>
<feature type="transmembrane region" description="Helical" evidence="5">
    <location>
        <begin position="284"/>
        <end position="304"/>
    </location>
</feature>
<keyword evidence="7" id="KW-1185">Reference proteome</keyword>
<feature type="transmembrane region" description="Helical" evidence="5">
    <location>
        <begin position="148"/>
        <end position="171"/>
    </location>
</feature>
<reference evidence="7" key="1">
    <citation type="submission" date="2016-10" db="EMBL/GenBank/DDBJ databases">
        <authorList>
            <person name="Varghese N."/>
            <person name="Submissions S."/>
        </authorList>
    </citation>
    <scope>NUCLEOTIDE SEQUENCE [LARGE SCALE GENOMIC DNA]</scope>
    <source>
        <strain evidence="7">CGMCC 4.3530</strain>
    </source>
</reference>
<feature type="transmembrane region" description="Helical" evidence="5">
    <location>
        <begin position="119"/>
        <end position="142"/>
    </location>
</feature>
<dbReference type="AlphaFoldDB" id="A0A1H3SFQ4"/>
<feature type="transmembrane region" description="Helical" evidence="5">
    <location>
        <begin position="12"/>
        <end position="29"/>
    </location>
</feature>
<feature type="transmembrane region" description="Helical" evidence="5">
    <location>
        <begin position="254"/>
        <end position="278"/>
    </location>
</feature>
<dbReference type="STRING" id="418495.SAMN05216215_10648"/>
<evidence type="ECO:0000256" key="5">
    <source>
        <dbReference type="SAM" id="Phobius"/>
    </source>
</evidence>
<evidence type="ECO:0000313" key="7">
    <source>
        <dbReference type="Proteomes" id="UP000199529"/>
    </source>
</evidence>
<feature type="transmembrane region" description="Helical" evidence="5">
    <location>
        <begin position="35"/>
        <end position="57"/>
    </location>
</feature>
<keyword evidence="2 5" id="KW-0812">Transmembrane</keyword>
<dbReference type="EMBL" id="FNOK01000064">
    <property type="protein sequence ID" value="SDZ36381.1"/>
    <property type="molecule type" value="Genomic_DNA"/>
</dbReference>
<feature type="transmembrane region" description="Helical" evidence="5">
    <location>
        <begin position="69"/>
        <end position="87"/>
    </location>
</feature>
<evidence type="ECO:0000313" key="6">
    <source>
        <dbReference type="EMBL" id="SDZ36381.1"/>
    </source>
</evidence>
<evidence type="ECO:0000256" key="2">
    <source>
        <dbReference type="ARBA" id="ARBA00022692"/>
    </source>
</evidence>
<dbReference type="InterPro" id="IPR004695">
    <property type="entry name" value="SLAC1/Mae1/Ssu1/TehA"/>
</dbReference>
<dbReference type="Pfam" id="PF03595">
    <property type="entry name" value="SLAC1"/>
    <property type="match status" value="1"/>
</dbReference>
<dbReference type="CDD" id="cd09319">
    <property type="entry name" value="TDT_like_1"/>
    <property type="match status" value="1"/>
</dbReference>
<dbReference type="RefSeq" id="WP_093276481.1">
    <property type="nucleotide sequence ID" value="NZ_FNOK01000064.1"/>
</dbReference>
<proteinExistence type="predicted"/>
<dbReference type="GO" id="GO:0055085">
    <property type="term" value="P:transmembrane transport"/>
    <property type="evidence" value="ECO:0007669"/>
    <property type="project" value="InterPro"/>
</dbReference>
<dbReference type="InterPro" id="IPR038665">
    <property type="entry name" value="Voltage-dep_anion_channel_sf"/>
</dbReference>
<dbReference type="Gene3D" id="1.50.10.150">
    <property type="entry name" value="Voltage-dependent anion channel"/>
    <property type="match status" value="1"/>
</dbReference>
<gene>
    <name evidence="6" type="ORF">SAMN05216215_10648</name>
</gene>
<dbReference type="GO" id="GO:0016020">
    <property type="term" value="C:membrane"/>
    <property type="evidence" value="ECO:0007669"/>
    <property type="project" value="UniProtKB-SubCell"/>
</dbReference>
<feature type="transmembrane region" description="Helical" evidence="5">
    <location>
        <begin position="222"/>
        <end position="242"/>
    </location>
</feature>
<comment type="subcellular location">
    <subcellularLocation>
        <location evidence="1">Membrane</location>
        <topology evidence="1">Multi-pass membrane protein</topology>
    </subcellularLocation>
</comment>
<evidence type="ECO:0000256" key="3">
    <source>
        <dbReference type="ARBA" id="ARBA00022989"/>
    </source>
</evidence>
<feature type="transmembrane region" description="Helical" evidence="5">
    <location>
        <begin position="93"/>
        <end position="112"/>
    </location>
</feature>
<organism evidence="6 7">
    <name type="scientific">Saccharopolyspora shandongensis</name>
    <dbReference type="NCBI Taxonomy" id="418495"/>
    <lineage>
        <taxon>Bacteria</taxon>
        <taxon>Bacillati</taxon>
        <taxon>Actinomycetota</taxon>
        <taxon>Actinomycetes</taxon>
        <taxon>Pseudonocardiales</taxon>
        <taxon>Pseudonocardiaceae</taxon>
        <taxon>Saccharopolyspora</taxon>
    </lineage>
</organism>